<dbReference type="EMBL" id="JBHMCT010000009">
    <property type="protein sequence ID" value="MFB9555938.1"/>
    <property type="molecule type" value="Genomic_DNA"/>
</dbReference>
<proteinExistence type="predicted"/>
<dbReference type="Pfam" id="PF00196">
    <property type="entry name" value="GerE"/>
    <property type="match status" value="1"/>
</dbReference>
<feature type="domain" description="HTH luxR-type" evidence="1">
    <location>
        <begin position="253"/>
        <end position="318"/>
    </location>
</feature>
<reference evidence="2 3" key="1">
    <citation type="submission" date="2024-09" db="EMBL/GenBank/DDBJ databases">
        <authorList>
            <person name="Sun Q."/>
            <person name="Mori K."/>
        </authorList>
    </citation>
    <scope>NUCLEOTIDE SEQUENCE [LARGE SCALE GENOMIC DNA]</scope>
    <source>
        <strain evidence="2 3">JCM 4414</strain>
    </source>
</reference>
<dbReference type="Gene3D" id="3.30.870.10">
    <property type="entry name" value="Endonuclease Chain A"/>
    <property type="match status" value="1"/>
</dbReference>
<dbReference type="PROSITE" id="PS50043">
    <property type="entry name" value="HTH_LUXR_2"/>
    <property type="match status" value="1"/>
</dbReference>
<dbReference type="SMART" id="SM00421">
    <property type="entry name" value="HTH_LUXR"/>
    <property type="match status" value="1"/>
</dbReference>
<comment type="caution">
    <text evidence="2">The sequence shown here is derived from an EMBL/GenBank/DDBJ whole genome shotgun (WGS) entry which is preliminary data.</text>
</comment>
<dbReference type="InterPro" id="IPR016032">
    <property type="entry name" value="Sig_transdc_resp-reg_C-effctor"/>
</dbReference>
<evidence type="ECO:0000313" key="3">
    <source>
        <dbReference type="Proteomes" id="UP001589716"/>
    </source>
</evidence>
<protein>
    <submittedName>
        <fullName evidence="2">LuxR C-terminal-related transcriptional regulator</fullName>
    </submittedName>
</protein>
<gene>
    <name evidence="2" type="ORF">ACFFTP_17300</name>
</gene>
<dbReference type="PANTHER" id="PTHR34293:SF1">
    <property type="entry name" value="HTH-TYPE TRANSCRIPTIONAL REGULATOR TRMBL2"/>
    <property type="match status" value="1"/>
</dbReference>
<organism evidence="2 3">
    <name type="scientific">Streptomyces roseoviridis</name>
    <dbReference type="NCBI Taxonomy" id="67361"/>
    <lineage>
        <taxon>Bacteria</taxon>
        <taxon>Bacillati</taxon>
        <taxon>Actinomycetota</taxon>
        <taxon>Actinomycetes</taxon>
        <taxon>Kitasatosporales</taxon>
        <taxon>Streptomycetaceae</taxon>
        <taxon>Streptomyces</taxon>
    </lineage>
</organism>
<sequence length="336" mass="36221">MLQTGCDSTPCGPGLCGAGLRRYESAVAAGGAPADPPVHCATELGLLEPAVGEPGLLSPVTPAIAAGRVLTPLEETLAEGRRRLEALTKTFETAEAVFEGARQRGPQSSTVLRGAHEIAETIDAAVGTAKSELLTAQPGGRRPPEILETVVRRNLELLARGVQQRTLYQHAVWNHPPTAEYIRTVAEAGGSVRTVDEMFDRVIIVDRTVAFIPTSSDYPDEALEVRDPSIVWYLANVFEYAWARGTPVDPAVHRRPEIVVSEIEQSIIRFLVAGHTEEKIARGLGISRRTVAEYISRISRRLGSVSRAQLGYLIATKGLLSEAEGERSPASDPPRP</sequence>
<dbReference type="InterPro" id="IPR051797">
    <property type="entry name" value="TrmB-like"/>
</dbReference>
<dbReference type="RefSeq" id="WP_382745889.1">
    <property type="nucleotide sequence ID" value="NZ_JBHMCT010000009.1"/>
</dbReference>
<dbReference type="SUPFAM" id="SSF56024">
    <property type="entry name" value="Phospholipase D/nuclease"/>
    <property type="match status" value="1"/>
</dbReference>
<dbReference type="SUPFAM" id="SSF46894">
    <property type="entry name" value="C-terminal effector domain of the bipartite response regulators"/>
    <property type="match status" value="1"/>
</dbReference>
<dbReference type="PANTHER" id="PTHR34293">
    <property type="entry name" value="HTH-TYPE TRANSCRIPTIONAL REGULATOR TRMBL2"/>
    <property type="match status" value="1"/>
</dbReference>
<evidence type="ECO:0000313" key="2">
    <source>
        <dbReference type="EMBL" id="MFB9555938.1"/>
    </source>
</evidence>
<dbReference type="Gene3D" id="1.10.10.10">
    <property type="entry name" value="Winged helix-like DNA-binding domain superfamily/Winged helix DNA-binding domain"/>
    <property type="match status" value="1"/>
</dbReference>
<evidence type="ECO:0000259" key="1">
    <source>
        <dbReference type="PROSITE" id="PS50043"/>
    </source>
</evidence>
<dbReference type="InterPro" id="IPR000792">
    <property type="entry name" value="Tscrpt_reg_LuxR_C"/>
</dbReference>
<dbReference type="InterPro" id="IPR036388">
    <property type="entry name" value="WH-like_DNA-bd_sf"/>
</dbReference>
<accession>A0ABV5QSX7</accession>
<keyword evidence="3" id="KW-1185">Reference proteome</keyword>
<dbReference type="Proteomes" id="UP001589716">
    <property type="component" value="Unassembled WGS sequence"/>
</dbReference>
<dbReference type="PRINTS" id="PR00038">
    <property type="entry name" value="HTHLUXR"/>
</dbReference>
<name>A0ABV5QSX7_9ACTN</name>